<protein>
    <submittedName>
        <fullName evidence="2">Uncharacterized protein</fullName>
    </submittedName>
</protein>
<dbReference type="EMBL" id="JEOB01000004">
    <property type="protein sequence ID" value="EXM38412.1"/>
    <property type="molecule type" value="Genomic_DNA"/>
</dbReference>
<dbReference type="Proteomes" id="UP000021369">
    <property type="component" value="Unassembled WGS sequence"/>
</dbReference>
<feature type="signal peptide" evidence="1">
    <location>
        <begin position="1"/>
        <end position="28"/>
    </location>
</feature>
<keyword evidence="3" id="KW-1185">Reference proteome</keyword>
<proteinExistence type="predicted"/>
<organism evidence="2 3">
    <name type="scientific">Ruminococcus albus SY3</name>
    <dbReference type="NCBI Taxonomy" id="1341156"/>
    <lineage>
        <taxon>Bacteria</taxon>
        <taxon>Bacillati</taxon>
        <taxon>Bacillota</taxon>
        <taxon>Clostridia</taxon>
        <taxon>Eubacteriales</taxon>
        <taxon>Oscillospiraceae</taxon>
        <taxon>Ruminococcus</taxon>
    </lineage>
</organism>
<dbReference type="PATRIC" id="fig|1341156.4.peg.3569"/>
<name>A0A011UYY6_RUMAL</name>
<evidence type="ECO:0000313" key="3">
    <source>
        <dbReference type="Proteomes" id="UP000021369"/>
    </source>
</evidence>
<dbReference type="AlphaFoldDB" id="A0A011UYY6"/>
<feature type="chain" id="PRO_5001464849" evidence="1">
    <location>
        <begin position="29"/>
        <end position="339"/>
    </location>
</feature>
<sequence>MFNKKKLISAVISAVLCFSTVTVLPAQAACYTSYNYVYGVYDTFGNSKLYSMQGMAVGTSYIYCAKVTTDSSKAAITRYSIADNKNYQLKYIDQNGKSHDYFTNVLGHANDMFAHAENGKTYLYVATGYESGYQLVKLKVDGRKVYKVGQFNIKSSTNSNNISFSGITYLGTTDGYVKILVKKGKQAYYLTVGQNWASATVYAIPVFKIDTDNVKINGKSYPMNFDSNTGTHSHQGMHYTKGKLYVPVSRRYSNESVVIVYDNISSKINNALDGNAKGTQTAYSSNNLSFKVNDGWYNSLFEIESIGINDNGMYFNTNSQRNGNGNDADAVYKFNGFKA</sequence>
<reference evidence="2 3" key="1">
    <citation type="submission" date="2013-06" db="EMBL/GenBank/DDBJ databases">
        <title>Rumen cellulosomics: divergent fiber-degrading strategies revealed by comparative genome-wide analysis of six Ruminococcal strains.</title>
        <authorList>
            <person name="Dassa B."/>
            <person name="Borovok I."/>
            <person name="Lamed R."/>
            <person name="Flint H."/>
            <person name="Yeoman C.J."/>
            <person name="White B."/>
            <person name="Bayer E.A."/>
        </authorList>
    </citation>
    <scope>NUCLEOTIDE SEQUENCE [LARGE SCALE GENOMIC DNA]</scope>
    <source>
        <strain evidence="2 3">SY3</strain>
    </source>
</reference>
<dbReference type="RefSeq" id="WP_024857104.1">
    <property type="nucleotide sequence ID" value="NZ_JEOB01000004.1"/>
</dbReference>
<evidence type="ECO:0000313" key="2">
    <source>
        <dbReference type="EMBL" id="EXM38412.1"/>
    </source>
</evidence>
<comment type="caution">
    <text evidence="2">The sequence shown here is derived from an EMBL/GenBank/DDBJ whole genome shotgun (WGS) entry which is preliminary data.</text>
</comment>
<evidence type="ECO:0000256" key="1">
    <source>
        <dbReference type="SAM" id="SignalP"/>
    </source>
</evidence>
<keyword evidence="1" id="KW-0732">Signal</keyword>
<gene>
    <name evidence="2" type="ORF">RASY3_12725</name>
</gene>
<dbReference type="OrthoDB" id="2538112at2"/>
<accession>A0A011UYY6</accession>